<organism evidence="2 5">
    <name type="scientific">Phytophthora cactorum</name>
    <dbReference type="NCBI Taxonomy" id="29920"/>
    <lineage>
        <taxon>Eukaryota</taxon>
        <taxon>Sar</taxon>
        <taxon>Stramenopiles</taxon>
        <taxon>Oomycota</taxon>
        <taxon>Peronosporomycetes</taxon>
        <taxon>Peronosporales</taxon>
        <taxon>Peronosporaceae</taxon>
        <taxon>Phytophthora</taxon>
    </lineage>
</organism>
<sequence length="74" mass="8377">MQQDLLWWWLVLHTSHLNSVSLEYFNTLPPPDFVVEIGASDYSLCALDTSSKAALTYLFSDHERCLASEFKPGA</sequence>
<accession>A0A8T1C8E1</accession>
<dbReference type="VEuPathDB" id="FungiDB:PC110_g8356"/>
<dbReference type="Proteomes" id="UP000774804">
    <property type="component" value="Unassembled WGS sequence"/>
</dbReference>
<feature type="signal peptide" evidence="1">
    <location>
        <begin position="1"/>
        <end position="22"/>
    </location>
</feature>
<dbReference type="EMBL" id="RCMK01000135">
    <property type="protein sequence ID" value="KAG2947331.1"/>
    <property type="molecule type" value="Genomic_DNA"/>
</dbReference>
<evidence type="ECO:0000313" key="4">
    <source>
        <dbReference type="EMBL" id="KAG3220406.1"/>
    </source>
</evidence>
<evidence type="ECO:0008006" key="6">
    <source>
        <dbReference type="Google" id="ProtNLM"/>
    </source>
</evidence>
<gene>
    <name evidence="2" type="ORF">PC115_g10891</name>
    <name evidence="3" type="ORF">PC117_g6895</name>
    <name evidence="4" type="ORF">PC129_g8840</name>
</gene>
<evidence type="ECO:0000313" key="3">
    <source>
        <dbReference type="EMBL" id="KAG2947331.1"/>
    </source>
</evidence>
<comment type="caution">
    <text evidence="2">The sequence shown here is derived from an EMBL/GenBank/DDBJ whole genome shotgun (WGS) entry which is preliminary data.</text>
</comment>
<dbReference type="EMBL" id="RCMV01000265">
    <property type="protein sequence ID" value="KAG3220406.1"/>
    <property type="molecule type" value="Genomic_DNA"/>
</dbReference>
<dbReference type="Proteomes" id="UP000736787">
    <property type="component" value="Unassembled WGS sequence"/>
</dbReference>
<name>A0A8T1C8E1_9STRA</name>
<protein>
    <recommendedName>
        <fullName evidence="6">Secreted protein</fullName>
    </recommendedName>
</protein>
<evidence type="ECO:0000313" key="2">
    <source>
        <dbReference type="EMBL" id="KAG2916884.1"/>
    </source>
</evidence>
<proteinExistence type="predicted"/>
<keyword evidence="1" id="KW-0732">Signal</keyword>
<dbReference type="Proteomes" id="UP000760860">
    <property type="component" value="Unassembled WGS sequence"/>
</dbReference>
<evidence type="ECO:0000313" key="5">
    <source>
        <dbReference type="Proteomes" id="UP000774804"/>
    </source>
</evidence>
<evidence type="ECO:0000256" key="1">
    <source>
        <dbReference type="SAM" id="SignalP"/>
    </source>
</evidence>
<reference evidence="2" key="1">
    <citation type="submission" date="2018-10" db="EMBL/GenBank/DDBJ databases">
        <title>Effector identification in a new, highly contiguous assembly of the strawberry crown rot pathogen Phytophthora cactorum.</title>
        <authorList>
            <person name="Armitage A.D."/>
            <person name="Nellist C.F."/>
            <person name="Bates H."/>
            <person name="Vickerstaff R.J."/>
            <person name="Harrison R.J."/>
        </authorList>
    </citation>
    <scope>NUCLEOTIDE SEQUENCE</scope>
    <source>
        <strain evidence="2">4032</strain>
        <strain evidence="3">4040</strain>
        <strain evidence="4">P421</strain>
    </source>
</reference>
<feature type="chain" id="PRO_5040043938" description="Secreted protein" evidence="1">
    <location>
        <begin position="23"/>
        <end position="74"/>
    </location>
</feature>
<dbReference type="EMBL" id="RCMI01000331">
    <property type="protein sequence ID" value="KAG2916884.1"/>
    <property type="molecule type" value="Genomic_DNA"/>
</dbReference>
<dbReference type="AlphaFoldDB" id="A0A8T1C8E1"/>